<dbReference type="GO" id="GO:0046983">
    <property type="term" value="F:protein dimerization activity"/>
    <property type="evidence" value="ECO:0007669"/>
    <property type="project" value="InterPro"/>
</dbReference>
<dbReference type="PROSITE" id="PS50888">
    <property type="entry name" value="BHLH"/>
    <property type="match status" value="1"/>
</dbReference>
<dbReference type="PANTHER" id="PTHR46772:SF4">
    <property type="entry name" value="OS01G0518300 PROTEIN"/>
    <property type="match status" value="1"/>
</dbReference>
<dbReference type="Gramene" id="TraesWEE_scaffold_025778_01G000300.1">
    <property type="protein sequence ID" value="TraesWEE_scaffold_025778_01G000300.1"/>
    <property type="gene ID" value="TraesWEE_scaffold_025778_01G000300"/>
</dbReference>
<dbReference type="Gramene" id="TraesCS1A02G079300.1">
    <property type="protein sequence ID" value="TraesCS1A02G079300.1"/>
    <property type="gene ID" value="TraesCS1A02G079300"/>
</dbReference>
<organism evidence="6">
    <name type="scientific">Triticum aestivum</name>
    <name type="common">Wheat</name>
    <dbReference type="NCBI Taxonomy" id="4565"/>
    <lineage>
        <taxon>Eukaryota</taxon>
        <taxon>Viridiplantae</taxon>
        <taxon>Streptophyta</taxon>
        <taxon>Embryophyta</taxon>
        <taxon>Tracheophyta</taxon>
        <taxon>Spermatophyta</taxon>
        <taxon>Magnoliopsida</taxon>
        <taxon>Liliopsida</taxon>
        <taxon>Poales</taxon>
        <taxon>Poaceae</taxon>
        <taxon>BOP clade</taxon>
        <taxon>Pooideae</taxon>
        <taxon>Triticodae</taxon>
        <taxon>Triticeae</taxon>
        <taxon>Triticinae</taxon>
        <taxon>Triticum</taxon>
    </lineage>
</organism>
<reference evidence="6" key="1">
    <citation type="submission" date="2018-08" db="EMBL/GenBank/DDBJ databases">
        <authorList>
            <person name="Rossello M."/>
        </authorList>
    </citation>
    <scope>NUCLEOTIDE SEQUENCE [LARGE SCALE GENOMIC DNA]</scope>
    <source>
        <strain evidence="6">cv. Chinese Spring</strain>
    </source>
</reference>
<dbReference type="AlphaFoldDB" id="A0A3B5XV87"/>
<dbReference type="GeneID" id="123095209"/>
<dbReference type="OMA" id="LVTDIFM"/>
<dbReference type="SMART" id="SM00353">
    <property type="entry name" value="HLH"/>
    <property type="match status" value="1"/>
</dbReference>
<keyword evidence="3" id="KW-0804">Transcription</keyword>
<evidence type="ECO:0000313" key="7">
    <source>
        <dbReference type="Proteomes" id="UP000019116"/>
    </source>
</evidence>
<dbReference type="GO" id="GO:0003700">
    <property type="term" value="F:DNA-binding transcription factor activity"/>
    <property type="evidence" value="ECO:0007669"/>
    <property type="project" value="InterPro"/>
</dbReference>
<evidence type="ECO:0000313" key="6">
    <source>
        <dbReference type="EnsemblPlants" id="TraesCS1A02G079300.1"/>
    </source>
</evidence>
<keyword evidence="7" id="KW-1185">Reference proteome</keyword>
<dbReference type="Gene3D" id="4.10.280.10">
    <property type="entry name" value="Helix-loop-helix DNA-binding domain"/>
    <property type="match status" value="1"/>
</dbReference>
<dbReference type="Gramene" id="TraesRN1A0100217100.1">
    <property type="protein sequence ID" value="TraesRN1A0100217100.1"/>
    <property type="gene ID" value="TraesRN1A0100217100"/>
</dbReference>
<feature type="region of interest" description="Disordered" evidence="4">
    <location>
        <begin position="54"/>
        <end position="83"/>
    </location>
</feature>
<proteinExistence type="inferred from homology"/>
<dbReference type="GO" id="GO:0009960">
    <property type="term" value="P:endosperm development"/>
    <property type="evidence" value="ECO:0007669"/>
    <property type="project" value="InterPro"/>
</dbReference>
<dbReference type="Pfam" id="PF00010">
    <property type="entry name" value="HLH"/>
    <property type="match status" value="1"/>
</dbReference>
<dbReference type="InterPro" id="IPR011598">
    <property type="entry name" value="bHLH_dom"/>
</dbReference>
<dbReference type="CDD" id="cd00083">
    <property type="entry name" value="bHLH_SF"/>
    <property type="match status" value="1"/>
</dbReference>
<dbReference type="OrthoDB" id="1927122at2759"/>
<dbReference type="RefSeq" id="XP_044372953.1">
    <property type="nucleotide sequence ID" value="XM_044517018.1"/>
</dbReference>
<name>A0A3B5XV87_WHEAT</name>
<dbReference type="PANTHER" id="PTHR46772">
    <property type="entry name" value="BHLH DOMAIN-CONTAINING PROTEIN"/>
    <property type="match status" value="1"/>
</dbReference>
<evidence type="ECO:0000256" key="1">
    <source>
        <dbReference type="ARBA" id="ARBA00005510"/>
    </source>
</evidence>
<dbReference type="Proteomes" id="UP000019116">
    <property type="component" value="Chromosome 1A"/>
</dbReference>
<dbReference type="Gramene" id="TraesCLE_scaffold_029374_01G000200.1">
    <property type="protein sequence ID" value="TraesCLE_scaffold_029374_01G000200.1"/>
    <property type="gene ID" value="TraesCLE_scaffold_029374_01G000200"/>
</dbReference>
<dbReference type="Gramene" id="TraesROB_scaffold_049622_01G000200.1">
    <property type="protein sequence ID" value="TraesROB_scaffold_049622_01G000200.1"/>
    <property type="gene ID" value="TraesROB_scaffold_049622_01G000200"/>
</dbReference>
<dbReference type="InterPro" id="IPR044278">
    <property type="entry name" value="BHLH95-like"/>
</dbReference>
<sequence length="229" mass="24372">MPVPKAAAQHKVYPRLATPQKQRGTRAGRLLRRDRSSYPVMPEEAQALGLALGLGAESSPGTTTVEVTRAGASRRRRSPRLERARRQTMSVLFDELGALLPDLPHRACRADVVDGAIAYVRALEDTAAELEAHRAMSAGRSRRARGGSAEVVAAGETSCFAVRLRAARPGALTRVLQVFQRHRVPVLAATVSRNGGEAAVTVTTAVVAPAVAGKIEADIISSSMSDESY</sequence>
<dbReference type="Gramene" id="TraesCAD_scaffold_015005_01G000300.1">
    <property type="protein sequence ID" value="TraesCAD_scaffold_015005_01G000300.1"/>
    <property type="gene ID" value="TraesCAD_scaffold_015005_01G000300"/>
</dbReference>
<feature type="region of interest" description="Disordered" evidence="4">
    <location>
        <begin position="1"/>
        <end position="28"/>
    </location>
</feature>
<feature type="domain" description="BHLH" evidence="5">
    <location>
        <begin position="73"/>
        <end position="123"/>
    </location>
</feature>
<reference evidence="6" key="2">
    <citation type="submission" date="2018-10" db="UniProtKB">
        <authorList>
            <consortium name="EnsemblPlants"/>
        </authorList>
    </citation>
    <scope>IDENTIFICATION</scope>
</reference>
<dbReference type="Gramene" id="TraesMAC1A03G00028660.1">
    <property type="protein sequence ID" value="TraesMAC1A03G00028660.1"/>
    <property type="gene ID" value="TraesMAC1A03G00028660"/>
</dbReference>
<dbReference type="EnsemblPlants" id="TraesCS1A02G079300.1">
    <property type="protein sequence ID" value="TraesCS1A02G079300.1"/>
    <property type="gene ID" value="TraesCS1A02G079300"/>
</dbReference>
<evidence type="ECO:0000259" key="5">
    <source>
        <dbReference type="PROSITE" id="PS50888"/>
    </source>
</evidence>
<dbReference type="KEGG" id="taes:123095209"/>
<accession>A0A3B5XV87</accession>
<dbReference type="SMR" id="A0A3B5XV87"/>
<dbReference type="Gramene" id="TraesCS1A03G0193500.1">
    <property type="protein sequence ID" value="TraesCS1A03G0193500.1.CDS"/>
    <property type="gene ID" value="TraesCS1A03G0193500"/>
</dbReference>
<keyword evidence="2" id="KW-0805">Transcription regulation</keyword>
<protein>
    <recommendedName>
        <fullName evidence="5">BHLH domain-containing protein</fullName>
    </recommendedName>
</protein>
<gene>
    <name evidence="6" type="primary">LOC123095209</name>
</gene>
<dbReference type="SUPFAM" id="SSF47459">
    <property type="entry name" value="HLH, helix-loop-helix DNA-binding domain"/>
    <property type="match status" value="1"/>
</dbReference>
<evidence type="ECO:0000256" key="4">
    <source>
        <dbReference type="SAM" id="MobiDB-lite"/>
    </source>
</evidence>
<evidence type="ECO:0000256" key="2">
    <source>
        <dbReference type="ARBA" id="ARBA00023015"/>
    </source>
</evidence>
<evidence type="ECO:0000256" key="3">
    <source>
        <dbReference type="ARBA" id="ARBA00023163"/>
    </source>
</evidence>
<comment type="similarity">
    <text evidence="1">Belongs to the bHLH protein family.</text>
</comment>
<dbReference type="InterPro" id="IPR036638">
    <property type="entry name" value="HLH_DNA-bd_sf"/>
</dbReference>